<feature type="transmembrane region" description="Helical" evidence="5">
    <location>
        <begin position="45"/>
        <end position="65"/>
    </location>
</feature>
<feature type="transmembrane region" description="Helical" evidence="5">
    <location>
        <begin position="119"/>
        <end position="142"/>
    </location>
</feature>
<dbReference type="InterPro" id="IPR007568">
    <property type="entry name" value="RTA1"/>
</dbReference>
<proteinExistence type="predicted"/>
<sequence length="336" mass="37845">MMSESSLVPSSIYIYEPNKGAAIFFAAAFAVSGVLHLWQCIYYKCFGITVLLPFYSVLLVAGFAVRAYGAFHYDDAQVYTASTLLIYLAPPVLELANFQILGRIFHFVPYFALMHPGRLLITFASLCVIVELLTALGVSYLANRDIADKLINLGDTVTRASLLVQIFIIATFFLMAGILHRACHIGGINSRKVIRPSVMAYLSMLLILARTIYRVVEHFSVPPPINGNVTGFDTSSLRPSLRYEWYFYVFEATPLLIALVLWNVWHPRHYLPEDHRTYLAQDGVTLLKGPGWKDSRSLTQTFFDPFASLTARGGHNKPFWENNGYTLKRRRATGRA</sequence>
<evidence type="ECO:0000256" key="1">
    <source>
        <dbReference type="ARBA" id="ARBA00004141"/>
    </source>
</evidence>
<accession>A0AAN6TEL4</accession>
<keyword evidence="7" id="KW-1185">Reference proteome</keyword>
<dbReference type="PANTHER" id="PTHR31465">
    <property type="entry name" value="PROTEIN RTA1-RELATED"/>
    <property type="match status" value="1"/>
</dbReference>
<organism evidence="6 7">
    <name type="scientific">Canariomyces notabilis</name>
    <dbReference type="NCBI Taxonomy" id="2074819"/>
    <lineage>
        <taxon>Eukaryota</taxon>
        <taxon>Fungi</taxon>
        <taxon>Dikarya</taxon>
        <taxon>Ascomycota</taxon>
        <taxon>Pezizomycotina</taxon>
        <taxon>Sordariomycetes</taxon>
        <taxon>Sordariomycetidae</taxon>
        <taxon>Sordariales</taxon>
        <taxon>Chaetomiaceae</taxon>
        <taxon>Canariomyces</taxon>
    </lineage>
</organism>
<evidence type="ECO:0000256" key="4">
    <source>
        <dbReference type="ARBA" id="ARBA00023136"/>
    </source>
</evidence>
<evidence type="ECO:0000256" key="2">
    <source>
        <dbReference type="ARBA" id="ARBA00022692"/>
    </source>
</evidence>
<dbReference type="RefSeq" id="XP_064670594.1">
    <property type="nucleotide sequence ID" value="XM_064810398.1"/>
</dbReference>
<feature type="transmembrane region" description="Helical" evidence="5">
    <location>
        <begin position="77"/>
        <end position="98"/>
    </location>
</feature>
<feature type="transmembrane region" description="Helical" evidence="5">
    <location>
        <begin position="20"/>
        <end position="38"/>
    </location>
</feature>
<feature type="transmembrane region" description="Helical" evidence="5">
    <location>
        <begin position="245"/>
        <end position="265"/>
    </location>
</feature>
<reference evidence="6" key="1">
    <citation type="journal article" date="2023" name="Mol. Phylogenet. Evol.">
        <title>Genome-scale phylogeny and comparative genomics of the fungal order Sordariales.</title>
        <authorList>
            <person name="Hensen N."/>
            <person name="Bonometti L."/>
            <person name="Westerberg I."/>
            <person name="Brannstrom I.O."/>
            <person name="Guillou S."/>
            <person name="Cros-Aarteil S."/>
            <person name="Calhoun S."/>
            <person name="Haridas S."/>
            <person name="Kuo A."/>
            <person name="Mondo S."/>
            <person name="Pangilinan J."/>
            <person name="Riley R."/>
            <person name="LaButti K."/>
            <person name="Andreopoulos B."/>
            <person name="Lipzen A."/>
            <person name="Chen C."/>
            <person name="Yan M."/>
            <person name="Daum C."/>
            <person name="Ng V."/>
            <person name="Clum A."/>
            <person name="Steindorff A."/>
            <person name="Ohm R.A."/>
            <person name="Martin F."/>
            <person name="Silar P."/>
            <person name="Natvig D.O."/>
            <person name="Lalanne C."/>
            <person name="Gautier V."/>
            <person name="Ament-Velasquez S.L."/>
            <person name="Kruys A."/>
            <person name="Hutchinson M.I."/>
            <person name="Powell A.J."/>
            <person name="Barry K."/>
            <person name="Miller A.N."/>
            <person name="Grigoriev I.V."/>
            <person name="Debuchy R."/>
            <person name="Gladieux P."/>
            <person name="Hiltunen Thoren M."/>
            <person name="Johannesson H."/>
        </authorList>
    </citation>
    <scope>NUCLEOTIDE SEQUENCE</scope>
    <source>
        <strain evidence="6">CBS 508.74</strain>
    </source>
</reference>
<keyword evidence="3 5" id="KW-1133">Transmembrane helix</keyword>
<evidence type="ECO:0000256" key="3">
    <source>
        <dbReference type="ARBA" id="ARBA00022989"/>
    </source>
</evidence>
<dbReference type="EMBL" id="MU853340">
    <property type="protein sequence ID" value="KAK4113024.1"/>
    <property type="molecule type" value="Genomic_DNA"/>
</dbReference>
<protein>
    <submittedName>
        <fullName evidence="6">RTA1 domain protein</fullName>
    </submittedName>
</protein>
<evidence type="ECO:0000256" key="5">
    <source>
        <dbReference type="SAM" id="Phobius"/>
    </source>
</evidence>
<comment type="caution">
    <text evidence="6">The sequence shown here is derived from an EMBL/GenBank/DDBJ whole genome shotgun (WGS) entry which is preliminary data.</text>
</comment>
<dbReference type="Pfam" id="PF04479">
    <property type="entry name" value="RTA1"/>
    <property type="match status" value="1"/>
</dbReference>
<dbReference type="AlphaFoldDB" id="A0AAN6TEL4"/>
<gene>
    <name evidence="6" type="ORF">N656DRAFT_638416</name>
</gene>
<keyword evidence="2 5" id="KW-0812">Transmembrane</keyword>
<feature type="transmembrane region" description="Helical" evidence="5">
    <location>
        <begin position="162"/>
        <end position="181"/>
    </location>
</feature>
<feature type="transmembrane region" description="Helical" evidence="5">
    <location>
        <begin position="193"/>
        <end position="213"/>
    </location>
</feature>
<keyword evidence="4 5" id="KW-0472">Membrane</keyword>
<evidence type="ECO:0000313" key="6">
    <source>
        <dbReference type="EMBL" id="KAK4113024.1"/>
    </source>
</evidence>
<dbReference type="GeneID" id="89934523"/>
<dbReference type="GO" id="GO:0016020">
    <property type="term" value="C:membrane"/>
    <property type="evidence" value="ECO:0007669"/>
    <property type="project" value="UniProtKB-SubCell"/>
</dbReference>
<dbReference type="Proteomes" id="UP001302812">
    <property type="component" value="Unassembled WGS sequence"/>
</dbReference>
<evidence type="ECO:0000313" key="7">
    <source>
        <dbReference type="Proteomes" id="UP001302812"/>
    </source>
</evidence>
<name>A0AAN6TEL4_9PEZI</name>
<comment type="subcellular location">
    <subcellularLocation>
        <location evidence="1">Membrane</location>
        <topology evidence="1">Multi-pass membrane protein</topology>
    </subcellularLocation>
</comment>
<dbReference type="PANTHER" id="PTHR31465:SF34">
    <property type="entry name" value="DOMAIN PROTEIN, PUTATIVE (AFU_ORTHOLOGUE AFUA_3G00480)-RELATED"/>
    <property type="match status" value="1"/>
</dbReference>
<reference evidence="6" key="2">
    <citation type="submission" date="2023-05" db="EMBL/GenBank/DDBJ databases">
        <authorList>
            <consortium name="Lawrence Berkeley National Laboratory"/>
            <person name="Steindorff A."/>
            <person name="Hensen N."/>
            <person name="Bonometti L."/>
            <person name="Westerberg I."/>
            <person name="Brannstrom I.O."/>
            <person name="Guillou S."/>
            <person name="Cros-Aarteil S."/>
            <person name="Calhoun S."/>
            <person name="Haridas S."/>
            <person name="Kuo A."/>
            <person name="Mondo S."/>
            <person name="Pangilinan J."/>
            <person name="Riley R."/>
            <person name="Labutti K."/>
            <person name="Andreopoulos B."/>
            <person name="Lipzen A."/>
            <person name="Chen C."/>
            <person name="Yanf M."/>
            <person name="Daum C."/>
            <person name="Ng V."/>
            <person name="Clum A."/>
            <person name="Ohm R."/>
            <person name="Martin F."/>
            <person name="Silar P."/>
            <person name="Natvig D."/>
            <person name="Lalanne C."/>
            <person name="Gautier V."/>
            <person name="Ament-Velasquez S.L."/>
            <person name="Kruys A."/>
            <person name="Hutchinson M.I."/>
            <person name="Powell A.J."/>
            <person name="Barry K."/>
            <person name="Miller A.N."/>
            <person name="Grigoriev I.V."/>
            <person name="Debuchy R."/>
            <person name="Gladieux P."/>
            <person name="Thoren M.H."/>
            <person name="Johannesson H."/>
        </authorList>
    </citation>
    <scope>NUCLEOTIDE SEQUENCE</scope>
    <source>
        <strain evidence="6">CBS 508.74</strain>
    </source>
</reference>